<evidence type="ECO:0000313" key="2">
    <source>
        <dbReference type="EMBL" id="QKM66877.1"/>
    </source>
</evidence>
<dbReference type="RefSeq" id="WP_006345866.1">
    <property type="nucleotide sequence ID" value="NZ_CP029159.1"/>
</dbReference>
<protein>
    <submittedName>
        <fullName evidence="2">DUF4247 domain-containing protein</fullName>
    </submittedName>
</protein>
<feature type="chain" id="PRO_5038834789" evidence="1">
    <location>
        <begin position="22"/>
        <end position="141"/>
    </location>
</feature>
<dbReference type="Proteomes" id="UP000005940">
    <property type="component" value="Chromosome"/>
</dbReference>
<name>I2N8D6_STRT9</name>
<evidence type="ECO:0000256" key="1">
    <source>
        <dbReference type="SAM" id="SignalP"/>
    </source>
</evidence>
<reference evidence="2 3" key="1">
    <citation type="journal article" date="2012" name="J. Bacteriol.">
        <title>Draft genome of Streptomyces tsukubaensis NRRL 18488, the producer of the clinically important immunosuppressant tacrolimus (FK506).</title>
        <authorList>
            <person name="Barreiro C."/>
            <person name="Prieto C."/>
            <person name="Sola-Landa A."/>
            <person name="Solera E."/>
            <person name="Martinez-Castro M."/>
            <person name="Perez-Redondo R."/>
            <person name="Garcia-Estrada C."/>
            <person name="Aparicio J.F."/>
            <person name="Fernandez-Martinez L.T."/>
            <person name="Santos-Aberturas J."/>
            <person name="Salehi-Najafabadi Z."/>
            <person name="Rodriguez-Garcia A."/>
            <person name="Tauch A."/>
            <person name="Martin J.F."/>
        </authorList>
    </citation>
    <scope>NUCLEOTIDE SEQUENCE [LARGE SCALE GENOMIC DNA]</scope>
    <source>
        <strain evidence="3">DSM 42081 / NBRC 108919 / NRRL 18488 / 9993</strain>
    </source>
</reference>
<keyword evidence="3" id="KW-1185">Reference proteome</keyword>
<proteinExistence type="predicted"/>
<dbReference type="EMBL" id="CP029159">
    <property type="protein sequence ID" value="QKM66877.1"/>
    <property type="molecule type" value="Genomic_DNA"/>
</dbReference>
<dbReference type="InterPro" id="IPR025341">
    <property type="entry name" value="DUF4247"/>
</dbReference>
<evidence type="ECO:0000313" key="3">
    <source>
        <dbReference type="Proteomes" id="UP000005940"/>
    </source>
</evidence>
<feature type="signal peptide" evidence="1">
    <location>
        <begin position="1"/>
        <end position="21"/>
    </location>
</feature>
<dbReference type="Pfam" id="PF14042">
    <property type="entry name" value="DUF4247"/>
    <property type="match status" value="1"/>
</dbReference>
<dbReference type="PROSITE" id="PS51257">
    <property type="entry name" value="PROKAR_LIPOPROTEIN"/>
    <property type="match status" value="1"/>
</dbReference>
<keyword evidence="1" id="KW-0732">Signal</keyword>
<organism evidence="2 3">
    <name type="scientific">Streptomyces tsukubensis (strain DSM 42081 / NBRC 108919 / NRRL 18488 / 9993)</name>
    <dbReference type="NCBI Taxonomy" id="1114943"/>
    <lineage>
        <taxon>Bacteria</taxon>
        <taxon>Bacillati</taxon>
        <taxon>Actinomycetota</taxon>
        <taxon>Actinomycetes</taxon>
        <taxon>Kitasatosporales</taxon>
        <taxon>Streptomycetaceae</taxon>
        <taxon>Streptomyces</taxon>
    </lineage>
</organism>
<accession>I2N8D6</accession>
<dbReference type="AlphaFoldDB" id="I2N8D6"/>
<sequence length="141" mass="15458">MKTALRISVILLAAAALTGCAGDDDDSSYDATHYNDVPIQWIRGEYTPNAGGYVDPVDVPNTVADEIHTNTASRDRVSAESTVYLRYDDDIVAVTKQPRGSLIEIQDYRSGYSRWQHHLRTSSWPDPVNQSFRGGGPGSGK</sequence>
<gene>
    <name evidence="2" type="ORF">STSU_006510</name>
</gene>